<evidence type="ECO:0000256" key="1">
    <source>
        <dbReference type="SAM" id="MobiDB-lite"/>
    </source>
</evidence>
<gene>
    <name evidence="3" type="ORF">FXO26_07455</name>
</gene>
<comment type="caution">
    <text evidence="3">The sequence shown here is derived from an EMBL/GenBank/DDBJ whole genome shotgun (WGS) entry which is preliminary data.</text>
</comment>
<reference evidence="3 4" key="1">
    <citation type="submission" date="2019-08" db="EMBL/GenBank/DDBJ databases">
        <title>Subclass B2 metallo-beta lactamase from Pseudomonas synxantha.</title>
        <authorList>
            <person name="Poirel L."/>
            <person name="Palmieri M."/>
            <person name="Masseron A."/>
            <person name="Perreten V."/>
            <person name="Nordman P."/>
        </authorList>
    </citation>
    <scope>NUCLEOTIDE SEQUENCE [LARGE SCALE GENOMIC DNA]</scope>
    <source>
        <strain evidence="3 4">MCP106</strain>
    </source>
</reference>
<evidence type="ECO:0000259" key="2">
    <source>
        <dbReference type="Pfam" id="PF20178"/>
    </source>
</evidence>
<reference evidence="3 4" key="2">
    <citation type="submission" date="2019-08" db="EMBL/GenBank/DDBJ databases">
        <authorList>
            <person name="Brilhante M."/>
            <person name="Perreten V."/>
        </authorList>
    </citation>
    <scope>NUCLEOTIDE SEQUENCE [LARGE SCALE GENOMIC DNA]</scope>
    <source>
        <strain evidence="3 4">MCP106</strain>
    </source>
</reference>
<protein>
    <recommendedName>
        <fullName evidence="2">Dermonecrotic toxin N-terminal domain-containing protein</fullName>
    </recommendedName>
</protein>
<evidence type="ECO:0000313" key="3">
    <source>
        <dbReference type="EMBL" id="TYK58622.1"/>
    </source>
</evidence>
<proteinExistence type="predicted"/>
<sequence>MASLNHIPDPEDPEIAAQATLQGMRSQLTRRINAHAHPSRLINQIAFAELRCVEVIKVLGRLIARAPKVLWVIRDELRKEFEIDPDTLLFTVPKPPAEPQKVDSLTDRALLSLALPAVPINLNQFTALSVKGDPTRQLPYTPLQVLQRVIAMKLQDRIAWSATPYWDALQPGSSQTRRGYWAELHAELFADRAFMAQQLDELSSAGMALLQALIDAPSAGARQRAGGDWATVRASSLMWPGTPAVAIPGALHIYREGDPDGAPHVIYLPGVVRNFYEYPSFFDLQCGLVKLASESLFDELWQCLPLERRHELCRPTDLTPALSVDRGSKISGDALAMSAQALLEGQWENELACALAINHAHVFSPKKPRPQPLTAVPFLRFIERARKQLVGKVRLGTLLYQLLKWDEQRRRAEIIFASTAPGLALLTAEQQVKRYEKGLLALFNADDLSVETAALEEFVVLESQLKAHKEALNSLINGAQQRLYDMPFWIERPTGAHKRYALFLRAHVEALRCEVQLQHRLKLIPTAHQDLVMEVVERLSTSKYVGGKAQVFSVSVGSVQAAFYPLHNVWVVARATAMKHPSRGVPVALYAFGQYGGLKAFSGLDALTRGLKASLGSSDDSVLWGCIEHDKRHDLRDHARRETLTVRYEPIEGNPATVSFKHLMAYYFRLNKRIEGTAGLFNEVKDAELSRLLLLAELDAHLKIPDSPALNQAQANIDLLRKAALEAKKLPQWLAGATPAQLKHFKRLQRRYLSSAFASESLLERSLTDLDTFARRKLIARLTEDGFYPELDIDKPLITMPDDVRGSFCGNQSHCTPGDRGQVLTPSTQTTTFSMLQLALHNLDPQAPWVPWRLNRARYLQPQWKQRLNKEYLIKTVSSLDIGGNYNTQINHTFYPTVKTKPSSDAVRIPALINRTLDECAHMQLFSAVQQGLSTFAQSLFSTAMAARTPEDLLKNGYDLKLSVVHLAAHTMQHDRYISGIVVMQDQGSGRCVVYWPAAPHALIITEYISVAMARVELSRVAASADLVKLLARQVAPGWAFDAIIHDADEAGEPGWLSVMPDAYYFEGKWRLPGFVRSFSITHLQPTPVLDEIEKLIREQIASNPSNWLAIVPISHSEPRALLYYANVLDLQRRTQAASNSGKVLDEYRVRRLAEQTDSSLRALISFFFPLFALANSFYELLIVARRFHRFADPNDVVDIVFMTQYLVFDLWQTFTPGPKVRGVAAGIVRRPLGAVLNRIHRSHFSRGRVLRQAAPSAAALKPLDRFKVKGVPPDAVALKGRGREGVYVKDGQQFVTDDTHHYPVYQRDSESAFRLRNMLKSGEDELVLNIHQPKEWMLEADNPQPGPSSGVHDPWRAPRAPSSDWQPPRERMATENRIVQSRTTDTQWLSWRAQVHPRDIVGFPAPGVFEVGSAPRGSSLNARFLRVAPPYTDFQDPNSGFYRMLPQGDHASLTDLVFITRNEPPGPSARADIMRWTSTDIRDQPIPVSRLPTGEWQHHSALFDSSLEHSVGRAFPSMTNEARKFTVMRMIELADPSHSATASHLLGIRATLDEWLPPVPARSGQTDDLLRMLRTNERRKQYLYVGFEGKAPGFTRVDFTPPHPLDPSLQYGVVPVRTQRLEAERAAVRTVLEQQGYRVEDLSVRRAGMRFGEPSIESVVTHPRSNTIYYVAYQWLELGRMTVRGKLSNRWVRIAINSHPDSLLLRAVDTAMQEQRLVRIVAGIQWPTKGRLDPTVYFVKLTP</sequence>
<dbReference type="InterPro" id="IPR046673">
    <property type="entry name" value="ToxA_N"/>
</dbReference>
<accession>A0A5D3GE39</accession>
<dbReference type="Proteomes" id="UP000324029">
    <property type="component" value="Unassembled WGS sequence"/>
</dbReference>
<dbReference type="Pfam" id="PF20178">
    <property type="entry name" value="ToxA_N"/>
    <property type="match status" value="1"/>
</dbReference>
<feature type="domain" description="Dermonecrotic toxin N-terminal" evidence="2">
    <location>
        <begin position="766"/>
        <end position="1035"/>
    </location>
</feature>
<dbReference type="RefSeq" id="WP_148852711.1">
    <property type="nucleotide sequence ID" value="NZ_VSRO01000003.1"/>
</dbReference>
<organism evidence="3 4">
    <name type="scientific">Pseudomonas synxantha</name>
    <dbReference type="NCBI Taxonomy" id="47883"/>
    <lineage>
        <taxon>Bacteria</taxon>
        <taxon>Pseudomonadati</taxon>
        <taxon>Pseudomonadota</taxon>
        <taxon>Gammaproteobacteria</taxon>
        <taxon>Pseudomonadales</taxon>
        <taxon>Pseudomonadaceae</taxon>
        <taxon>Pseudomonas</taxon>
    </lineage>
</organism>
<evidence type="ECO:0000313" key="4">
    <source>
        <dbReference type="Proteomes" id="UP000324029"/>
    </source>
</evidence>
<dbReference type="EMBL" id="VSRO01000003">
    <property type="protein sequence ID" value="TYK58622.1"/>
    <property type="molecule type" value="Genomic_DNA"/>
</dbReference>
<feature type="region of interest" description="Disordered" evidence="1">
    <location>
        <begin position="1339"/>
        <end position="1380"/>
    </location>
</feature>
<name>A0A5D3GE39_9PSED</name>